<name>A0A1H6ZS99_9BACT</name>
<dbReference type="Proteomes" id="UP000199532">
    <property type="component" value="Unassembled WGS sequence"/>
</dbReference>
<protein>
    <submittedName>
        <fullName evidence="1">Uncharacterized protein</fullName>
    </submittedName>
</protein>
<reference evidence="1 2" key="1">
    <citation type="submission" date="2016-10" db="EMBL/GenBank/DDBJ databases">
        <authorList>
            <person name="de Groot N.N."/>
        </authorList>
    </citation>
    <scope>NUCLEOTIDE SEQUENCE [LARGE SCALE GENOMIC DNA]</scope>
    <source>
        <strain evidence="1 2">DSM 19938</strain>
    </source>
</reference>
<accession>A0A1H6ZS99</accession>
<dbReference type="EMBL" id="FNXY01000009">
    <property type="protein sequence ID" value="SEJ56108.1"/>
    <property type="molecule type" value="Genomic_DNA"/>
</dbReference>
<dbReference type="OrthoDB" id="8772298at2"/>
<evidence type="ECO:0000313" key="2">
    <source>
        <dbReference type="Proteomes" id="UP000199532"/>
    </source>
</evidence>
<gene>
    <name evidence="1" type="ORF">SAMN04487995_5301</name>
</gene>
<dbReference type="AlphaFoldDB" id="A0A1H6ZS99"/>
<sequence>MKNHLPLADLQQKILGLVKDSYLPEYTDENYFHSVSKSLNLQLVRAIALWWRQNHLERYCFFTARFLKATGQMETTTARYFQASNHSSFIEETGPDFLHWLSKNTIGLTSIIARFELGMIAINKNEVYEDEIFWPCDPFPIIYGLVQNDLSNESIQSGEFCMTLSDKIIGSFEVEEISPFQFQPIPPYL</sequence>
<evidence type="ECO:0000313" key="1">
    <source>
        <dbReference type="EMBL" id="SEJ56108.1"/>
    </source>
</evidence>
<dbReference type="RefSeq" id="WP_090340420.1">
    <property type="nucleotide sequence ID" value="NZ_FNXY01000009.1"/>
</dbReference>
<proteinExistence type="predicted"/>
<organism evidence="1 2">
    <name type="scientific">Dyadobacter koreensis</name>
    <dbReference type="NCBI Taxonomy" id="408657"/>
    <lineage>
        <taxon>Bacteria</taxon>
        <taxon>Pseudomonadati</taxon>
        <taxon>Bacteroidota</taxon>
        <taxon>Cytophagia</taxon>
        <taxon>Cytophagales</taxon>
        <taxon>Spirosomataceae</taxon>
        <taxon>Dyadobacter</taxon>
    </lineage>
</organism>
<keyword evidence="2" id="KW-1185">Reference proteome</keyword>
<dbReference type="STRING" id="408657.SAMN04487995_5301"/>